<name>A0ACC0X752_9ROSI</name>
<dbReference type="EMBL" id="CM047749">
    <property type="protein sequence ID" value="KAJ0010539.1"/>
    <property type="molecule type" value="Genomic_DNA"/>
</dbReference>
<evidence type="ECO:0000313" key="1">
    <source>
        <dbReference type="EMBL" id="KAJ0010539.1"/>
    </source>
</evidence>
<evidence type="ECO:0000313" key="2">
    <source>
        <dbReference type="Proteomes" id="UP001163603"/>
    </source>
</evidence>
<reference evidence="2" key="1">
    <citation type="journal article" date="2023" name="G3 (Bethesda)">
        <title>Genome assembly and association tests identify interacting loci associated with vigor, precocity, and sex in interspecific pistachio rootstocks.</title>
        <authorList>
            <person name="Palmer W."/>
            <person name="Jacygrad E."/>
            <person name="Sagayaradj S."/>
            <person name="Cavanaugh K."/>
            <person name="Han R."/>
            <person name="Bertier L."/>
            <person name="Beede B."/>
            <person name="Kafkas S."/>
            <person name="Golino D."/>
            <person name="Preece J."/>
            <person name="Michelmore R."/>
        </authorList>
    </citation>
    <scope>NUCLEOTIDE SEQUENCE [LARGE SCALE GENOMIC DNA]</scope>
</reference>
<sequence>MHILALPALVVRLLGAGDCLVGGTLASPIADDARTVYAGAKVLYHQSILLFSGHHFSDWSCRTCMASLLSASSA</sequence>
<gene>
    <name evidence="1" type="ORF">Pint_34587</name>
</gene>
<organism evidence="1 2">
    <name type="scientific">Pistacia integerrima</name>
    <dbReference type="NCBI Taxonomy" id="434235"/>
    <lineage>
        <taxon>Eukaryota</taxon>
        <taxon>Viridiplantae</taxon>
        <taxon>Streptophyta</taxon>
        <taxon>Embryophyta</taxon>
        <taxon>Tracheophyta</taxon>
        <taxon>Spermatophyta</taxon>
        <taxon>Magnoliopsida</taxon>
        <taxon>eudicotyledons</taxon>
        <taxon>Gunneridae</taxon>
        <taxon>Pentapetalae</taxon>
        <taxon>rosids</taxon>
        <taxon>malvids</taxon>
        <taxon>Sapindales</taxon>
        <taxon>Anacardiaceae</taxon>
        <taxon>Pistacia</taxon>
    </lineage>
</organism>
<keyword evidence="2" id="KW-1185">Reference proteome</keyword>
<proteinExistence type="predicted"/>
<dbReference type="Proteomes" id="UP001163603">
    <property type="component" value="Chromosome 14"/>
</dbReference>
<comment type="caution">
    <text evidence="1">The sequence shown here is derived from an EMBL/GenBank/DDBJ whole genome shotgun (WGS) entry which is preliminary data.</text>
</comment>
<accession>A0ACC0X752</accession>
<protein>
    <submittedName>
        <fullName evidence="1">Uncharacterized protein</fullName>
    </submittedName>
</protein>